<sequence length="323" mass="35557">MQGDQTLLGDKVPQGGHFPLEFDENGSIIGEYRAKFSTKCVELAKTQVSPIIRYWCHVGKDVKKMIRDDVCEMLTTVVQNIPGLVDKFFNQDAVSNEMLQLGIELEEFCVAIGIAACAHSGALGQGMWIHEYIRKMGLFGEDLFVGTSLVDMYAKCGCIKRLGEVFEGLFKRNEYSWVAMIGGFSLHGLANQAICSLERMVKEDGVCPNGFVLLGVLTACTHAGLDEEGTNLLEHMEGRYGVVPKHEHYSCTVNLLYMAGRLDKALELIRRMIMKPLALVWGALLSACSIKGNVELAELVAKELLDLEPSNGVGVGKDVTYVQ</sequence>
<dbReference type="EMBL" id="JACGCM010001511">
    <property type="protein sequence ID" value="KAF6154126.1"/>
    <property type="molecule type" value="Genomic_DNA"/>
</dbReference>
<dbReference type="FunFam" id="1.25.40.10:FF:000158">
    <property type="entry name" value="pentatricopeptide repeat-containing protein At2g33680"/>
    <property type="match status" value="1"/>
</dbReference>
<proteinExistence type="predicted"/>
<gene>
    <name evidence="2" type="ORF">GIB67_016378</name>
</gene>
<dbReference type="OrthoDB" id="426361at2759"/>
<name>A0A7J7MGX0_9MAGN</name>
<dbReference type="GO" id="GO:0003723">
    <property type="term" value="F:RNA binding"/>
    <property type="evidence" value="ECO:0007669"/>
    <property type="project" value="InterPro"/>
</dbReference>
<protein>
    <recommendedName>
        <fullName evidence="4">Pentatricopeptide repeat-containing protein</fullName>
    </recommendedName>
</protein>
<evidence type="ECO:0008006" key="4">
    <source>
        <dbReference type="Google" id="ProtNLM"/>
    </source>
</evidence>
<keyword evidence="3" id="KW-1185">Reference proteome</keyword>
<dbReference type="GO" id="GO:0009451">
    <property type="term" value="P:RNA modification"/>
    <property type="evidence" value="ECO:0007669"/>
    <property type="project" value="InterPro"/>
</dbReference>
<keyword evidence="1" id="KW-0677">Repeat</keyword>
<evidence type="ECO:0000256" key="1">
    <source>
        <dbReference type="ARBA" id="ARBA00022737"/>
    </source>
</evidence>
<dbReference type="Proteomes" id="UP000541444">
    <property type="component" value="Unassembled WGS sequence"/>
</dbReference>
<dbReference type="InterPro" id="IPR011990">
    <property type="entry name" value="TPR-like_helical_dom_sf"/>
</dbReference>
<evidence type="ECO:0000313" key="3">
    <source>
        <dbReference type="Proteomes" id="UP000541444"/>
    </source>
</evidence>
<dbReference type="PANTHER" id="PTHR47926">
    <property type="entry name" value="PENTATRICOPEPTIDE REPEAT-CONTAINING PROTEIN"/>
    <property type="match status" value="1"/>
</dbReference>
<dbReference type="GO" id="GO:0099402">
    <property type="term" value="P:plant organ development"/>
    <property type="evidence" value="ECO:0007669"/>
    <property type="project" value="UniProtKB-ARBA"/>
</dbReference>
<evidence type="ECO:0000313" key="2">
    <source>
        <dbReference type="EMBL" id="KAF6154126.1"/>
    </source>
</evidence>
<dbReference type="PANTHER" id="PTHR47926:SF437">
    <property type="entry name" value="PENTACOTRIPEPTIDE-REPEAT REGION OF PRORP DOMAIN-CONTAINING PROTEIN"/>
    <property type="match status" value="1"/>
</dbReference>
<dbReference type="Gene3D" id="1.25.40.10">
    <property type="entry name" value="Tetratricopeptide repeat domain"/>
    <property type="match status" value="2"/>
</dbReference>
<reference evidence="2 3" key="1">
    <citation type="journal article" date="2020" name="IScience">
        <title>Genome Sequencing of the Endangered Kingdonia uniflora (Circaeasteraceae, Ranunculales) Reveals Potential Mechanisms of Evolutionary Specialization.</title>
        <authorList>
            <person name="Sun Y."/>
            <person name="Deng T."/>
            <person name="Zhang A."/>
            <person name="Moore M.J."/>
            <person name="Landis J.B."/>
            <person name="Lin N."/>
            <person name="Zhang H."/>
            <person name="Zhang X."/>
            <person name="Huang J."/>
            <person name="Zhang X."/>
            <person name="Sun H."/>
            <person name="Wang H."/>
        </authorList>
    </citation>
    <scope>NUCLEOTIDE SEQUENCE [LARGE SCALE GENOMIC DNA]</scope>
    <source>
        <strain evidence="2">TB1705</strain>
        <tissue evidence="2">Leaf</tissue>
    </source>
</reference>
<dbReference type="InterPro" id="IPR046960">
    <property type="entry name" value="PPR_At4g14850-like_plant"/>
</dbReference>
<comment type="caution">
    <text evidence="2">The sequence shown here is derived from an EMBL/GenBank/DDBJ whole genome shotgun (WGS) entry which is preliminary data.</text>
</comment>
<organism evidence="2 3">
    <name type="scientific">Kingdonia uniflora</name>
    <dbReference type="NCBI Taxonomy" id="39325"/>
    <lineage>
        <taxon>Eukaryota</taxon>
        <taxon>Viridiplantae</taxon>
        <taxon>Streptophyta</taxon>
        <taxon>Embryophyta</taxon>
        <taxon>Tracheophyta</taxon>
        <taxon>Spermatophyta</taxon>
        <taxon>Magnoliopsida</taxon>
        <taxon>Ranunculales</taxon>
        <taxon>Circaeasteraceae</taxon>
        <taxon>Kingdonia</taxon>
    </lineage>
</organism>
<dbReference type="Pfam" id="PF01535">
    <property type="entry name" value="PPR"/>
    <property type="match status" value="2"/>
</dbReference>
<accession>A0A7J7MGX0</accession>
<dbReference type="InterPro" id="IPR002885">
    <property type="entry name" value="PPR_rpt"/>
</dbReference>
<dbReference type="AlphaFoldDB" id="A0A7J7MGX0"/>